<dbReference type="RefSeq" id="WP_165821384.1">
    <property type="nucleotide sequence ID" value="NZ_ONZG01000003.1"/>
</dbReference>
<protein>
    <submittedName>
        <fullName evidence="1">Uncharacterized protein</fullName>
    </submittedName>
</protein>
<dbReference type="AlphaFoldDB" id="A0A2R8C613"/>
<keyword evidence="2" id="KW-1185">Reference proteome</keyword>
<evidence type="ECO:0000313" key="2">
    <source>
        <dbReference type="Proteomes" id="UP000244898"/>
    </source>
</evidence>
<gene>
    <name evidence="1" type="ORF">TRM7615_01373</name>
</gene>
<sequence length="50" mass="5752">MNTLTLTTTGKIPAQEALKLLDQAWTYYVPEPKRLPEQREPELFEYANAA</sequence>
<organism evidence="1 2">
    <name type="scientific">Falsiruegeria mediterranea M17</name>
    <dbReference type="NCBI Taxonomy" id="1200281"/>
    <lineage>
        <taxon>Bacteria</taxon>
        <taxon>Pseudomonadati</taxon>
        <taxon>Pseudomonadota</taxon>
        <taxon>Alphaproteobacteria</taxon>
        <taxon>Rhodobacterales</taxon>
        <taxon>Roseobacteraceae</taxon>
        <taxon>Falsiruegeria</taxon>
    </lineage>
</organism>
<accession>A0A2R8C613</accession>
<proteinExistence type="predicted"/>
<evidence type="ECO:0000313" key="1">
    <source>
        <dbReference type="EMBL" id="SPJ27879.1"/>
    </source>
</evidence>
<dbReference type="Proteomes" id="UP000244898">
    <property type="component" value="Unassembled WGS sequence"/>
</dbReference>
<dbReference type="EMBL" id="ONZG01000003">
    <property type="protein sequence ID" value="SPJ27879.1"/>
    <property type="molecule type" value="Genomic_DNA"/>
</dbReference>
<reference evidence="2" key="1">
    <citation type="submission" date="2018-03" db="EMBL/GenBank/DDBJ databases">
        <authorList>
            <person name="Rodrigo-Torres L."/>
            <person name="Arahal R. D."/>
            <person name="Lucena T."/>
        </authorList>
    </citation>
    <scope>NUCLEOTIDE SEQUENCE [LARGE SCALE GENOMIC DNA]</scope>
    <source>
        <strain evidence="2">CECT 7615</strain>
    </source>
</reference>
<name>A0A2R8C613_9RHOB</name>